<dbReference type="InterPro" id="IPR036259">
    <property type="entry name" value="MFS_trans_sf"/>
</dbReference>
<dbReference type="EMBL" id="CP002281">
    <property type="protein sequence ID" value="ADO82578.1"/>
    <property type="molecule type" value="Genomic_DNA"/>
</dbReference>
<reference evidence="8 9" key="1">
    <citation type="journal article" date="2010" name="Stand. Genomic Sci.">
        <title>Complete genome sequence of Ilyobacter polytropus type strain (CuHbu1).</title>
        <authorList>
            <person name="Sikorski J."/>
            <person name="Chertkov O."/>
            <person name="Lapidus A."/>
            <person name="Nolan M."/>
            <person name="Lucas S."/>
            <person name="Del Rio T.G."/>
            <person name="Tice H."/>
            <person name="Cheng J.F."/>
            <person name="Tapia R."/>
            <person name="Han C."/>
            <person name="Goodwin L."/>
            <person name="Pitluck S."/>
            <person name="Liolios K."/>
            <person name="Ivanova N."/>
            <person name="Mavromatis K."/>
            <person name="Mikhailova N."/>
            <person name="Pati A."/>
            <person name="Chen A."/>
            <person name="Palaniappan K."/>
            <person name="Land M."/>
            <person name="Hauser L."/>
            <person name="Chang Y.J."/>
            <person name="Jeffries C.D."/>
            <person name="Brambilla E."/>
            <person name="Yasawong M."/>
            <person name="Rohde M."/>
            <person name="Pukall R."/>
            <person name="Spring S."/>
            <person name="Goker M."/>
            <person name="Woyke T."/>
            <person name="Bristow J."/>
            <person name="Eisen J.A."/>
            <person name="Markowitz V."/>
            <person name="Hugenholtz P."/>
            <person name="Kyrpides N.C."/>
            <person name="Klenk H.P."/>
        </authorList>
    </citation>
    <scope>NUCLEOTIDE SEQUENCE [LARGE SCALE GENOMIC DNA]</scope>
    <source>
        <strain evidence="9">ATCC 51220 / DSM 2926 / LMG 16218 / CuHBu1</strain>
    </source>
</reference>
<feature type="transmembrane region" description="Helical" evidence="6">
    <location>
        <begin position="307"/>
        <end position="331"/>
    </location>
</feature>
<evidence type="ECO:0000256" key="1">
    <source>
        <dbReference type="ARBA" id="ARBA00004141"/>
    </source>
</evidence>
<dbReference type="Gene3D" id="1.20.1250.20">
    <property type="entry name" value="MFS general substrate transporter like domains"/>
    <property type="match status" value="2"/>
</dbReference>
<keyword evidence="4 6" id="KW-1133">Transmembrane helix</keyword>
<evidence type="ECO:0000256" key="2">
    <source>
        <dbReference type="ARBA" id="ARBA00022448"/>
    </source>
</evidence>
<feature type="transmembrane region" description="Helical" evidence="6">
    <location>
        <begin position="7"/>
        <end position="27"/>
    </location>
</feature>
<keyword evidence="2" id="KW-0813">Transport</keyword>
<dbReference type="Proteomes" id="UP000006875">
    <property type="component" value="Chromosome"/>
</dbReference>
<dbReference type="GO" id="GO:0022857">
    <property type="term" value="F:transmembrane transporter activity"/>
    <property type="evidence" value="ECO:0007669"/>
    <property type="project" value="InterPro"/>
</dbReference>
<dbReference type="PROSITE" id="PS50850">
    <property type="entry name" value="MFS"/>
    <property type="match status" value="1"/>
</dbReference>
<dbReference type="OrthoDB" id="9793415at2"/>
<keyword evidence="9" id="KW-1185">Reference proteome</keyword>
<organism evidence="8 9">
    <name type="scientific">Ilyobacter polytropus (strain ATCC 51220 / DSM 2926 / LMG 16218 / CuHBu1)</name>
    <dbReference type="NCBI Taxonomy" id="572544"/>
    <lineage>
        <taxon>Bacteria</taxon>
        <taxon>Fusobacteriati</taxon>
        <taxon>Fusobacteriota</taxon>
        <taxon>Fusobacteriia</taxon>
        <taxon>Fusobacteriales</taxon>
        <taxon>Fusobacteriaceae</taxon>
        <taxon>Ilyobacter</taxon>
    </lineage>
</organism>
<dbReference type="CDD" id="cd17353">
    <property type="entry name" value="MFS_OFA_like"/>
    <property type="match status" value="1"/>
</dbReference>
<evidence type="ECO:0000256" key="4">
    <source>
        <dbReference type="ARBA" id="ARBA00022989"/>
    </source>
</evidence>
<dbReference type="PANTHER" id="PTHR43385:SF1">
    <property type="entry name" value="RIBOFLAVIN TRANSPORTER RIBJ"/>
    <property type="match status" value="1"/>
</dbReference>
<dbReference type="InterPro" id="IPR011701">
    <property type="entry name" value="MFS"/>
</dbReference>
<feature type="transmembrane region" description="Helical" evidence="6">
    <location>
        <begin position="343"/>
        <end position="364"/>
    </location>
</feature>
<feature type="transmembrane region" description="Helical" evidence="6">
    <location>
        <begin position="101"/>
        <end position="123"/>
    </location>
</feature>
<keyword evidence="3 6" id="KW-0812">Transmembrane</keyword>
<name>E3H797_ILYPC</name>
<evidence type="ECO:0000256" key="6">
    <source>
        <dbReference type="SAM" id="Phobius"/>
    </source>
</evidence>
<feature type="transmembrane region" description="Helical" evidence="6">
    <location>
        <begin position="135"/>
        <end position="155"/>
    </location>
</feature>
<dbReference type="AlphaFoldDB" id="E3H797"/>
<feature type="transmembrane region" description="Helical" evidence="6">
    <location>
        <begin position="283"/>
        <end position="301"/>
    </location>
</feature>
<evidence type="ECO:0000313" key="8">
    <source>
        <dbReference type="EMBL" id="ADO82578.1"/>
    </source>
</evidence>
<dbReference type="eggNOG" id="COG2814">
    <property type="taxonomic scope" value="Bacteria"/>
</dbReference>
<dbReference type="RefSeq" id="WP_013387248.1">
    <property type="nucleotide sequence ID" value="NC_014632.1"/>
</dbReference>
<sequence>MKKREFYIVSGLVMFLCMGTIYSWSVFQKPLVEALKLTYGKNISPTMASMPYTVFLFCYAFSMPVAGRFIKKVNPKALAIGGSLAISFAWILAGFADSIHFIIATYGIIGGIGVGIVYGIPMAVVTEWFPDKKGFAVGLTLLGFGLSPFITAPLANKLIQTFGVFPSFKILGVSFAVILSLLSLTLKFPDKKEDNKTISDNIMLELTPREMMKTTTFYTMWCCFVIGTFSGLMIIGLSSTYAQEIVNLNPAKAAMFTSFFAIFNGIGRPIFGALTDKLGTKKTITLSYLLIITAGVLSLLFKGNIFIFGLSFAIMWLNLGGWLAIVPASTVNLFGKSHYSANYGILFTAYGIGALSQGFVGGYIDEAFGSYFYIFYPVIAACVIGLIISNKFIGENK</sequence>
<proteinExistence type="predicted"/>
<gene>
    <name evidence="8" type="ordered locus">Ilyop_0792</name>
</gene>
<accession>E3H797</accession>
<feature type="transmembrane region" description="Helical" evidence="6">
    <location>
        <begin position="218"/>
        <end position="241"/>
    </location>
</feature>
<dbReference type="SUPFAM" id="SSF103473">
    <property type="entry name" value="MFS general substrate transporter"/>
    <property type="match status" value="1"/>
</dbReference>
<dbReference type="HOGENOM" id="CLU_001265_59_7_0"/>
<feature type="transmembrane region" description="Helical" evidence="6">
    <location>
        <begin position="77"/>
        <end position="95"/>
    </location>
</feature>
<evidence type="ECO:0000313" key="9">
    <source>
        <dbReference type="Proteomes" id="UP000006875"/>
    </source>
</evidence>
<dbReference type="STRING" id="572544.Ilyop_0792"/>
<dbReference type="InterPro" id="IPR052983">
    <property type="entry name" value="MFS_Riboflavin_Transporter"/>
</dbReference>
<dbReference type="PANTHER" id="PTHR43385">
    <property type="entry name" value="RIBOFLAVIN TRANSPORTER RIBJ"/>
    <property type="match status" value="1"/>
</dbReference>
<feature type="transmembrane region" description="Helical" evidence="6">
    <location>
        <begin position="370"/>
        <end position="388"/>
    </location>
</feature>
<keyword evidence="5 6" id="KW-0472">Membrane</keyword>
<feature type="transmembrane region" description="Helical" evidence="6">
    <location>
        <begin position="167"/>
        <end position="186"/>
    </location>
</feature>
<protein>
    <submittedName>
        <fullName evidence="8">Major facilitator superfamily MFS_1</fullName>
    </submittedName>
</protein>
<feature type="transmembrane region" description="Helical" evidence="6">
    <location>
        <begin position="47"/>
        <end position="65"/>
    </location>
</feature>
<dbReference type="Pfam" id="PF07690">
    <property type="entry name" value="MFS_1"/>
    <property type="match status" value="1"/>
</dbReference>
<dbReference type="KEGG" id="ipo:Ilyop_0792"/>
<evidence type="ECO:0000259" key="7">
    <source>
        <dbReference type="PROSITE" id="PS50850"/>
    </source>
</evidence>
<dbReference type="GO" id="GO:0016020">
    <property type="term" value="C:membrane"/>
    <property type="evidence" value="ECO:0007669"/>
    <property type="project" value="UniProtKB-SubCell"/>
</dbReference>
<comment type="subcellular location">
    <subcellularLocation>
        <location evidence="1">Membrane</location>
        <topology evidence="1">Multi-pass membrane protein</topology>
    </subcellularLocation>
</comment>
<evidence type="ECO:0000256" key="5">
    <source>
        <dbReference type="ARBA" id="ARBA00023136"/>
    </source>
</evidence>
<dbReference type="InterPro" id="IPR020846">
    <property type="entry name" value="MFS_dom"/>
</dbReference>
<feature type="transmembrane region" description="Helical" evidence="6">
    <location>
        <begin position="253"/>
        <end position="271"/>
    </location>
</feature>
<feature type="domain" description="Major facilitator superfamily (MFS) profile" evidence="7">
    <location>
        <begin position="1"/>
        <end position="397"/>
    </location>
</feature>
<evidence type="ECO:0000256" key="3">
    <source>
        <dbReference type="ARBA" id="ARBA00022692"/>
    </source>
</evidence>